<keyword evidence="10" id="KW-0175">Coiled coil</keyword>
<gene>
    <name evidence="14" type="ORF">MNB_SM-4-1249</name>
</gene>
<dbReference type="InterPro" id="IPR036097">
    <property type="entry name" value="HisK_dim/P_sf"/>
</dbReference>
<evidence type="ECO:0000313" key="14">
    <source>
        <dbReference type="EMBL" id="SFV66799.1"/>
    </source>
</evidence>
<dbReference type="InterPro" id="IPR036890">
    <property type="entry name" value="HATPase_C_sf"/>
</dbReference>
<evidence type="ECO:0000256" key="3">
    <source>
        <dbReference type="ARBA" id="ARBA00012438"/>
    </source>
</evidence>
<keyword evidence="11" id="KW-0812">Transmembrane</keyword>
<evidence type="ECO:0000256" key="7">
    <source>
        <dbReference type="ARBA" id="ARBA00022741"/>
    </source>
</evidence>
<feature type="transmembrane region" description="Helical" evidence="11">
    <location>
        <begin position="118"/>
        <end position="137"/>
    </location>
</feature>
<keyword evidence="11" id="KW-0472">Membrane</keyword>
<comment type="subcellular location">
    <subcellularLocation>
        <location evidence="2">Cell membrane</location>
        <topology evidence="2">Multi-pass membrane protein</topology>
    </subcellularLocation>
</comment>
<evidence type="ECO:0000256" key="2">
    <source>
        <dbReference type="ARBA" id="ARBA00004651"/>
    </source>
</evidence>
<proteinExistence type="predicted"/>
<dbReference type="SUPFAM" id="SSF47384">
    <property type="entry name" value="Homodimeric domain of signal transducing histidine kinase"/>
    <property type="match status" value="1"/>
</dbReference>
<evidence type="ECO:0000259" key="13">
    <source>
        <dbReference type="PROSITE" id="PS50885"/>
    </source>
</evidence>
<dbReference type="Gene3D" id="3.30.565.10">
    <property type="entry name" value="Histidine kinase-like ATPase, C-terminal domain"/>
    <property type="match status" value="1"/>
</dbReference>
<dbReference type="SMART" id="SM00387">
    <property type="entry name" value="HATPase_c"/>
    <property type="match status" value="1"/>
</dbReference>
<dbReference type="EC" id="2.7.13.3" evidence="3"/>
<dbReference type="NCBIfam" id="NF038389">
    <property type="entry name" value="ArsS_fam_HK"/>
    <property type="match status" value="1"/>
</dbReference>
<dbReference type="InterPro" id="IPR050980">
    <property type="entry name" value="2C_sensor_his_kinase"/>
</dbReference>
<dbReference type="GO" id="GO:0000155">
    <property type="term" value="F:phosphorelay sensor kinase activity"/>
    <property type="evidence" value="ECO:0007669"/>
    <property type="project" value="InterPro"/>
</dbReference>
<keyword evidence="7" id="KW-0547">Nucleotide-binding</keyword>
<keyword evidence="11" id="KW-1133">Transmembrane helix</keyword>
<evidence type="ECO:0000256" key="1">
    <source>
        <dbReference type="ARBA" id="ARBA00000085"/>
    </source>
</evidence>
<evidence type="ECO:0000256" key="8">
    <source>
        <dbReference type="ARBA" id="ARBA00022777"/>
    </source>
</evidence>
<reference evidence="14" key="1">
    <citation type="submission" date="2016-10" db="EMBL/GenBank/DDBJ databases">
        <authorList>
            <person name="de Groot N.N."/>
        </authorList>
    </citation>
    <scope>NUCLEOTIDE SEQUENCE</scope>
</reference>
<evidence type="ECO:0000256" key="11">
    <source>
        <dbReference type="SAM" id="Phobius"/>
    </source>
</evidence>
<name>A0A1W1CM07_9ZZZZ</name>
<keyword evidence="9" id="KW-0067">ATP-binding</keyword>
<dbReference type="InterPro" id="IPR047994">
    <property type="entry name" value="ArsS-like"/>
</dbReference>
<sequence length="388" mass="45099">MLIATTALLGYIALINDKKSAIKQSIVLYENLHKYKACDTMLKEYLLRNRLTMVTVDKAKEIMSRGEQLITDKDIHKTMHDANIEIFVENEHYFYAYKADADMFYFVNETPMTPIPKYLAFGTFLLLVLLYFLYRYIKKSMQPLQILHKNIDKFSRGELVQKADLDANDEVAQVANAFCEAASTIDSLQKSRILFLRNIMHELKTPITRGKLITHTLDESVEDKAKLLETFNAMERQLKELSDIEAITSKAQALDIKEYALIDIVENVYDILYFDEVVSHISNEIVKVDFNLFSVALKNLLDNARKYKTPHSEIELEYKEGVLSVSNYGEAFTQDINKFFEPFIRDCVQEKTEGFGLGLYIINEVVHRHNFELKYEYLKGKHIFQIIM</sequence>
<keyword evidence="8 14" id="KW-0418">Kinase</keyword>
<keyword evidence="6" id="KW-0808">Transferase</keyword>
<comment type="catalytic activity">
    <reaction evidence="1">
        <text>ATP + protein L-histidine = ADP + protein N-phospho-L-histidine.</text>
        <dbReference type="EC" id="2.7.13.3"/>
    </reaction>
</comment>
<dbReference type="AlphaFoldDB" id="A0A1W1CM07"/>
<dbReference type="Pfam" id="PF02518">
    <property type="entry name" value="HATPase_c"/>
    <property type="match status" value="1"/>
</dbReference>
<dbReference type="CDD" id="cd00082">
    <property type="entry name" value="HisKA"/>
    <property type="match status" value="1"/>
</dbReference>
<evidence type="ECO:0000259" key="12">
    <source>
        <dbReference type="PROSITE" id="PS50109"/>
    </source>
</evidence>
<feature type="domain" description="HAMP" evidence="13">
    <location>
        <begin position="138"/>
        <end position="190"/>
    </location>
</feature>
<dbReference type="InterPro" id="IPR003660">
    <property type="entry name" value="HAMP_dom"/>
</dbReference>
<evidence type="ECO:0000256" key="4">
    <source>
        <dbReference type="ARBA" id="ARBA00022475"/>
    </source>
</evidence>
<keyword evidence="4" id="KW-1003">Cell membrane</keyword>
<dbReference type="InterPro" id="IPR003594">
    <property type="entry name" value="HATPase_dom"/>
</dbReference>
<dbReference type="InterPro" id="IPR003661">
    <property type="entry name" value="HisK_dim/P_dom"/>
</dbReference>
<dbReference type="PROSITE" id="PS50109">
    <property type="entry name" value="HIS_KIN"/>
    <property type="match status" value="1"/>
</dbReference>
<dbReference type="Gene3D" id="6.10.340.10">
    <property type="match status" value="1"/>
</dbReference>
<feature type="domain" description="Histidine kinase" evidence="12">
    <location>
        <begin position="198"/>
        <end position="388"/>
    </location>
</feature>
<dbReference type="PANTHER" id="PTHR44936">
    <property type="entry name" value="SENSOR PROTEIN CREC"/>
    <property type="match status" value="1"/>
</dbReference>
<dbReference type="GO" id="GO:0005886">
    <property type="term" value="C:plasma membrane"/>
    <property type="evidence" value="ECO:0007669"/>
    <property type="project" value="UniProtKB-SubCell"/>
</dbReference>
<evidence type="ECO:0000256" key="6">
    <source>
        <dbReference type="ARBA" id="ARBA00022679"/>
    </source>
</evidence>
<feature type="coiled-coil region" evidence="10">
    <location>
        <begin position="217"/>
        <end position="244"/>
    </location>
</feature>
<evidence type="ECO:0000256" key="9">
    <source>
        <dbReference type="ARBA" id="ARBA00022840"/>
    </source>
</evidence>
<dbReference type="CDD" id="cd06225">
    <property type="entry name" value="HAMP"/>
    <property type="match status" value="1"/>
</dbReference>
<evidence type="ECO:0000256" key="10">
    <source>
        <dbReference type="SAM" id="Coils"/>
    </source>
</evidence>
<dbReference type="SUPFAM" id="SSF55874">
    <property type="entry name" value="ATPase domain of HSP90 chaperone/DNA topoisomerase II/histidine kinase"/>
    <property type="match status" value="1"/>
</dbReference>
<dbReference type="GO" id="GO:0005524">
    <property type="term" value="F:ATP binding"/>
    <property type="evidence" value="ECO:0007669"/>
    <property type="project" value="UniProtKB-KW"/>
</dbReference>
<dbReference type="InterPro" id="IPR005467">
    <property type="entry name" value="His_kinase_dom"/>
</dbReference>
<evidence type="ECO:0000256" key="5">
    <source>
        <dbReference type="ARBA" id="ARBA00022553"/>
    </source>
</evidence>
<dbReference type="PANTHER" id="PTHR44936:SF10">
    <property type="entry name" value="SENSOR PROTEIN RSTB"/>
    <property type="match status" value="1"/>
</dbReference>
<keyword evidence="5" id="KW-0597">Phosphoprotein</keyword>
<dbReference type="EMBL" id="FPHF01000092">
    <property type="protein sequence ID" value="SFV66799.1"/>
    <property type="molecule type" value="Genomic_DNA"/>
</dbReference>
<accession>A0A1W1CM07</accession>
<protein>
    <recommendedName>
        <fullName evidence="3">histidine kinase</fullName>
        <ecNumber evidence="3">2.7.13.3</ecNumber>
    </recommendedName>
</protein>
<dbReference type="PROSITE" id="PS50885">
    <property type="entry name" value="HAMP"/>
    <property type="match status" value="1"/>
</dbReference>
<organism evidence="14">
    <name type="scientific">hydrothermal vent metagenome</name>
    <dbReference type="NCBI Taxonomy" id="652676"/>
    <lineage>
        <taxon>unclassified sequences</taxon>
        <taxon>metagenomes</taxon>
        <taxon>ecological metagenomes</taxon>
    </lineage>
</organism>
<dbReference type="Gene3D" id="1.10.287.130">
    <property type="match status" value="1"/>
</dbReference>